<reference evidence="12" key="2">
    <citation type="journal article" date="2020" name="Int. Dairy J.">
        <title>Lactic acid bacterial diversity in Brie cheese focusing on salt concentration and pH of isolation medium and characterisation of halophilic and alkaliphilic lactic acid bacterial isolates.</title>
        <authorList>
            <person name="Unno R."/>
            <person name="Matsutani M."/>
            <person name="Suzuki T."/>
            <person name="Kodama K."/>
            <person name="Matsushita H."/>
            <person name="Yamasato K."/>
            <person name="Koizumi Y."/>
            <person name="Ishikawa M."/>
        </authorList>
    </citation>
    <scope>NUCLEOTIDE SEQUENCE</scope>
    <source>
        <strain evidence="12">7C1</strain>
        <strain evidence="11">8C4</strain>
    </source>
</reference>
<dbReference type="Pfam" id="PF07724">
    <property type="entry name" value="AAA_2"/>
    <property type="match status" value="1"/>
</dbReference>
<dbReference type="PANTHER" id="PTHR11638:SF18">
    <property type="entry name" value="HEAT SHOCK PROTEIN 104"/>
    <property type="match status" value="1"/>
</dbReference>
<dbReference type="PROSITE" id="PS00870">
    <property type="entry name" value="CLPAB_1"/>
    <property type="match status" value="1"/>
</dbReference>
<evidence type="ECO:0000313" key="12">
    <source>
        <dbReference type="EMBL" id="GEQ53299.1"/>
    </source>
</evidence>
<gene>
    <name evidence="12" type="primary">clpA_1</name>
    <name evidence="11" type="ORF">TK11N_02160</name>
    <name evidence="12" type="ORF">TK2N_01430</name>
</gene>
<evidence type="ECO:0000256" key="2">
    <source>
        <dbReference type="ARBA" id="ARBA00022741"/>
    </source>
</evidence>
<dbReference type="Gene3D" id="1.10.8.60">
    <property type="match status" value="2"/>
</dbReference>
<dbReference type="GO" id="GO:0034605">
    <property type="term" value="P:cellular response to heat"/>
    <property type="evidence" value="ECO:0007669"/>
    <property type="project" value="TreeGrafter"/>
</dbReference>
<evidence type="ECO:0000313" key="13">
    <source>
        <dbReference type="Proteomes" id="UP000886597"/>
    </source>
</evidence>
<dbReference type="InterPro" id="IPR019489">
    <property type="entry name" value="Clp_ATPase_C"/>
</dbReference>
<dbReference type="PANTHER" id="PTHR11638">
    <property type="entry name" value="ATP-DEPENDENT CLP PROTEASE"/>
    <property type="match status" value="1"/>
</dbReference>
<dbReference type="InterPro" id="IPR004176">
    <property type="entry name" value="Clp_R_N"/>
</dbReference>
<dbReference type="RefSeq" id="WP_202583465.1">
    <property type="nucleotide sequence ID" value="NZ_BKBO01000002.1"/>
</dbReference>
<evidence type="ECO:0000256" key="6">
    <source>
        <dbReference type="PROSITE-ProRule" id="PRU01251"/>
    </source>
</evidence>
<dbReference type="SUPFAM" id="SSF52540">
    <property type="entry name" value="P-loop containing nucleoside triphosphate hydrolases"/>
    <property type="match status" value="2"/>
</dbReference>
<evidence type="ECO:0000313" key="14">
    <source>
        <dbReference type="Proteomes" id="UP000886607"/>
    </source>
</evidence>
<dbReference type="GO" id="GO:0008233">
    <property type="term" value="F:peptidase activity"/>
    <property type="evidence" value="ECO:0007669"/>
    <property type="project" value="UniProtKB-KW"/>
</dbReference>
<keyword evidence="3 7" id="KW-0067">ATP-binding</keyword>
<feature type="domain" description="Clp R" evidence="10">
    <location>
        <begin position="1"/>
        <end position="148"/>
    </location>
</feature>
<dbReference type="InterPro" id="IPR041546">
    <property type="entry name" value="ClpA/ClpB_AAA_lid"/>
</dbReference>
<dbReference type="Gene3D" id="4.10.860.10">
    <property type="entry name" value="UVR domain"/>
    <property type="match status" value="1"/>
</dbReference>
<sequence length="832" mass="93038">MDELFTQRAKDVLQIAQEEAKRFKHQTVGSEHILLALLIEPNGIAGKTLREMNVNEEDIREEIEHLTGYGTMTSYPVNGYLPYSPRARQIFAYAGDEAKRLGSPQVGTEHLLLGLLRDEEILASRIMLNLGLSLAKMRQLLKKKMGVNQNKGTNGVNRRRPVQSRQQQAQEGTPTLDSLARDLTKLAREKRLDPVVGRSKEVKRLIQILSRRTKNNPALVGEPGVGKTAIAEGLAQKIINGEVPQDMQTKRLMMLDMGALVAGTKYRGEFEDRMKKIIDEIYQDGQIILFIDELHTLIGAGGAEGAIDASNILKPALARGELQTIGATTSDEYQKYIEKDSALERRFARVQVDESTPDEAVEILRGLRARYEKHHNVEITDEALQACVQLSVRYINGRQLPDKAIDLMDESAAKVRLDQSDEVSETAVVQDQILAIVEEKEAAIRNQNFEKAASLRTQEQALNKQLQDVSYKEAKAASGFTDKVTEEDVAAVVSQWTGVPLEQMEKKESERLLDLEKVLHERVIGQDEAVSAVARAIRRARSGLKDPNRPIGSFMFLGPTGVGKTELAKALADAMFGTEDAMIRVDMSEYMEKYSTSRLIGSPPGYVGYDEGGQLTEKVRSKPYSVILLDEVEKAHPDVFNTLLQVLDDGQLTDSKGRAVDFRNTILIMTSNIGAQELREETNVGFNVVDIKQDHEAMQKRILEELKKAFRPEFLNRVDETVVFRSLEEDEIHEIVKIMSKSVVKRMEEQDIQLKITPAAIDVIGKSGFDPEYGARPIRRALQKEVEDRLSEALLSGEIYFGSRVTIGASKGKITLNVRVPKAKEKEVLQEV</sequence>
<dbReference type="SUPFAM" id="SSF81923">
    <property type="entry name" value="Double Clp-N motif"/>
    <property type="match status" value="1"/>
</dbReference>
<comment type="similarity">
    <text evidence="7">Belongs to the ClpA/ClpB family.</text>
</comment>
<dbReference type="PROSITE" id="PS00871">
    <property type="entry name" value="CLPAB_2"/>
    <property type="match status" value="1"/>
</dbReference>
<evidence type="ECO:0000259" key="9">
    <source>
        <dbReference type="PROSITE" id="PS50151"/>
    </source>
</evidence>
<dbReference type="EMBL" id="BKBQ01000002">
    <property type="protein sequence ID" value="GEQ53299.1"/>
    <property type="molecule type" value="Genomic_DNA"/>
</dbReference>
<dbReference type="InterPro" id="IPR018368">
    <property type="entry name" value="ClpA/B_CS1"/>
</dbReference>
<protein>
    <submittedName>
        <fullName evidence="12">ATP-dependent Clp protease ATP-binding protein</fullName>
    </submittedName>
</protein>
<dbReference type="SMART" id="SM00382">
    <property type="entry name" value="AAA"/>
    <property type="match status" value="2"/>
</dbReference>
<dbReference type="EMBL" id="BKBO01000002">
    <property type="protein sequence ID" value="GEQ48364.1"/>
    <property type="molecule type" value="Genomic_DNA"/>
</dbReference>
<dbReference type="InterPro" id="IPR003593">
    <property type="entry name" value="AAA+_ATPase"/>
</dbReference>
<dbReference type="GO" id="GO:0005737">
    <property type="term" value="C:cytoplasm"/>
    <property type="evidence" value="ECO:0007669"/>
    <property type="project" value="TreeGrafter"/>
</dbReference>
<evidence type="ECO:0000256" key="1">
    <source>
        <dbReference type="ARBA" id="ARBA00022737"/>
    </source>
</evidence>
<dbReference type="InterPro" id="IPR001943">
    <property type="entry name" value="UVR_dom"/>
</dbReference>
<dbReference type="SMART" id="SM01086">
    <property type="entry name" value="ClpB_D2-small"/>
    <property type="match status" value="1"/>
</dbReference>
<dbReference type="Pfam" id="PF17871">
    <property type="entry name" value="AAA_lid_9"/>
    <property type="match status" value="1"/>
</dbReference>
<dbReference type="InterPro" id="IPR036628">
    <property type="entry name" value="Clp_N_dom_sf"/>
</dbReference>
<dbReference type="CDD" id="cd00009">
    <property type="entry name" value="AAA"/>
    <property type="match status" value="1"/>
</dbReference>
<dbReference type="FunFam" id="3.40.50.300:FF:000025">
    <property type="entry name" value="ATP-dependent Clp protease subunit"/>
    <property type="match status" value="1"/>
</dbReference>
<name>A0AAN4RIV7_9ENTE</name>
<keyword evidence="14" id="KW-1185">Reference proteome</keyword>
<dbReference type="Gene3D" id="1.10.1780.10">
    <property type="entry name" value="Clp, N-terminal domain"/>
    <property type="match status" value="1"/>
</dbReference>
<dbReference type="InterPro" id="IPR003959">
    <property type="entry name" value="ATPase_AAA_core"/>
</dbReference>
<comment type="caution">
    <text evidence="12">The sequence shown here is derived from an EMBL/GenBank/DDBJ whole genome shotgun (WGS) entry which is preliminary data.</text>
</comment>
<evidence type="ECO:0000256" key="4">
    <source>
        <dbReference type="ARBA" id="ARBA00023186"/>
    </source>
</evidence>
<dbReference type="InterPro" id="IPR028299">
    <property type="entry name" value="ClpA/B_CS2"/>
</dbReference>
<dbReference type="GO" id="GO:0006508">
    <property type="term" value="P:proteolysis"/>
    <property type="evidence" value="ECO:0007669"/>
    <property type="project" value="UniProtKB-KW"/>
</dbReference>
<dbReference type="Pfam" id="PF02861">
    <property type="entry name" value="Clp_N"/>
    <property type="match status" value="1"/>
</dbReference>
<dbReference type="Pfam" id="PF10431">
    <property type="entry name" value="ClpB_D2-small"/>
    <property type="match status" value="1"/>
</dbReference>
<dbReference type="Gene3D" id="3.40.50.300">
    <property type="entry name" value="P-loop containing nucleotide triphosphate hydrolases"/>
    <property type="match status" value="2"/>
</dbReference>
<reference evidence="12" key="1">
    <citation type="submission" date="2019-08" db="EMBL/GenBank/DDBJ databases">
        <authorList>
            <person name="Ishikawa M."/>
            <person name="Suzuki T."/>
            <person name="Matsutani M."/>
        </authorList>
    </citation>
    <scope>NUCLEOTIDE SEQUENCE</scope>
    <source>
        <strain evidence="12">7C1</strain>
        <strain evidence="11">8C4</strain>
    </source>
</reference>
<organism evidence="12 13">
    <name type="scientific">Tetragenococcus koreensis</name>
    <dbReference type="NCBI Taxonomy" id="290335"/>
    <lineage>
        <taxon>Bacteria</taxon>
        <taxon>Bacillati</taxon>
        <taxon>Bacillota</taxon>
        <taxon>Bacilli</taxon>
        <taxon>Lactobacillales</taxon>
        <taxon>Enterococcaceae</taxon>
        <taxon>Tetragenococcus</taxon>
    </lineage>
</organism>
<evidence type="ECO:0000313" key="11">
    <source>
        <dbReference type="EMBL" id="GEQ48364.1"/>
    </source>
</evidence>
<feature type="region of interest" description="Disordered" evidence="8">
    <location>
        <begin position="147"/>
        <end position="175"/>
    </location>
</feature>
<dbReference type="FunFam" id="3.40.50.300:FF:000010">
    <property type="entry name" value="Chaperone clpB 1, putative"/>
    <property type="match status" value="1"/>
</dbReference>
<feature type="compositionally biased region" description="Polar residues" evidence="8">
    <location>
        <begin position="147"/>
        <end position="156"/>
    </location>
</feature>
<accession>A0AAN4RIV7</accession>
<evidence type="ECO:0000256" key="5">
    <source>
        <dbReference type="ARBA" id="ARBA00025613"/>
    </source>
</evidence>
<comment type="function">
    <text evidence="5">Part of a stress-induced multi-chaperone system, it is involved in the recovery of the cell from heat-induced damage, in cooperation with DnaK, DnaJ and GrpE. Acts before DnaK, in the processing of protein aggregates. Protein binding stimulates the ATPase activity; ATP hydrolysis unfolds the denatured protein aggregates, which probably helps expose new hydrophobic binding sites on the surface of ClpB-bound aggregates, contributing to the solubilization and refolding of denatured protein aggregates by DnaK.</text>
</comment>
<evidence type="ECO:0000256" key="8">
    <source>
        <dbReference type="SAM" id="MobiDB-lite"/>
    </source>
</evidence>
<dbReference type="InterPro" id="IPR001270">
    <property type="entry name" value="ClpA/B"/>
</dbReference>
<proteinExistence type="inferred from homology"/>
<keyword evidence="12" id="KW-0378">Hydrolase</keyword>
<dbReference type="AlphaFoldDB" id="A0AAN4RIV7"/>
<keyword evidence="1 6" id="KW-0677">Repeat</keyword>
<dbReference type="Proteomes" id="UP000886597">
    <property type="component" value="Unassembled WGS sequence"/>
</dbReference>
<dbReference type="CDD" id="cd19499">
    <property type="entry name" value="RecA-like_ClpB_Hsp104-like"/>
    <property type="match status" value="1"/>
</dbReference>
<dbReference type="InterPro" id="IPR050130">
    <property type="entry name" value="ClpA_ClpB"/>
</dbReference>
<keyword evidence="12" id="KW-0645">Protease</keyword>
<keyword evidence="2 7" id="KW-0547">Nucleotide-binding</keyword>
<evidence type="ECO:0000256" key="7">
    <source>
        <dbReference type="RuleBase" id="RU004432"/>
    </source>
</evidence>
<dbReference type="InterPro" id="IPR027417">
    <property type="entry name" value="P-loop_NTPase"/>
</dbReference>
<dbReference type="PROSITE" id="PS51903">
    <property type="entry name" value="CLP_R"/>
    <property type="match status" value="1"/>
</dbReference>
<dbReference type="Proteomes" id="UP000886607">
    <property type="component" value="Unassembled WGS sequence"/>
</dbReference>
<feature type="domain" description="UVR" evidence="9">
    <location>
        <begin position="430"/>
        <end position="465"/>
    </location>
</feature>
<dbReference type="PRINTS" id="PR00300">
    <property type="entry name" value="CLPPROTEASEA"/>
</dbReference>
<dbReference type="PROSITE" id="PS50151">
    <property type="entry name" value="UVR"/>
    <property type="match status" value="1"/>
</dbReference>
<dbReference type="GO" id="GO:0005524">
    <property type="term" value="F:ATP binding"/>
    <property type="evidence" value="ECO:0007669"/>
    <property type="project" value="UniProtKB-KW"/>
</dbReference>
<dbReference type="Pfam" id="PF00004">
    <property type="entry name" value="AAA"/>
    <property type="match status" value="1"/>
</dbReference>
<feature type="compositionally biased region" description="Polar residues" evidence="8">
    <location>
        <begin position="163"/>
        <end position="175"/>
    </location>
</feature>
<evidence type="ECO:0000259" key="10">
    <source>
        <dbReference type="PROSITE" id="PS51903"/>
    </source>
</evidence>
<keyword evidence="4 7" id="KW-0143">Chaperone</keyword>
<dbReference type="GO" id="GO:0016887">
    <property type="term" value="F:ATP hydrolysis activity"/>
    <property type="evidence" value="ECO:0007669"/>
    <property type="project" value="InterPro"/>
</dbReference>
<evidence type="ECO:0000256" key="3">
    <source>
        <dbReference type="ARBA" id="ARBA00022840"/>
    </source>
</evidence>